<dbReference type="PANTHER" id="PTHR30404:SF0">
    <property type="entry name" value="N-ACETYLMURAMOYL-L-ALANINE AMIDASE AMIC"/>
    <property type="match status" value="1"/>
</dbReference>
<accession>A0A8J4GYM4</accession>
<dbReference type="PANTHER" id="PTHR30404">
    <property type="entry name" value="N-ACETYLMURAMOYL-L-ALANINE AMIDASE"/>
    <property type="match status" value="1"/>
</dbReference>
<protein>
    <recommendedName>
        <fullName evidence="2">MurNAc-LAA domain-containing protein</fullName>
    </recommendedName>
</protein>
<evidence type="ECO:0000256" key="1">
    <source>
        <dbReference type="ARBA" id="ARBA00022801"/>
    </source>
</evidence>
<dbReference type="GO" id="GO:0008745">
    <property type="term" value="F:N-acetylmuramoyl-L-alanine amidase activity"/>
    <property type="evidence" value="ECO:0007669"/>
    <property type="project" value="InterPro"/>
</dbReference>
<dbReference type="InterPro" id="IPR002508">
    <property type="entry name" value="MurNAc-LAA_cat"/>
</dbReference>
<dbReference type="InterPro" id="IPR050695">
    <property type="entry name" value="N-acetylmuramoyl_amidase_3"/>
</dbReference>
<dbReference type="AlphaFoldDB" id="A0A8J4GYM4"/>
<dbReference type="Pfam" id="PF11741">
    <property type="entry name" value="AMIN"/>
    <property type="match status" value="1"/>
</dbReference>
<comment type="caution">
    <text evidence="3">The sequence shown here is derived from an EMBL/GenBank/DDBJ whole genome shotgun (WGS) entry which is preliminary data.</text>
</comment>
<reference evidence="3" key="1">
    <citation type="submission" date="2021-04" db="EMBL/GenBank/DDBJ databases">
        <title>Draft genome sequence of Xylanibacillus composti strain K13.</title>
        <authorList>
            <person name="Uke A."/>
            <person name="Chhe C."/>
            <person name="Baramee S."/>
            <person name="Kosugi A."/>
        </authorList>
    </citation>
    <scope>NUCLEOTIDE SEQUENCE</scope>
    <source>
        <strain evidence="3">K13</strain>
    </source>
</reference>
<evidence type="ECO:0000313" key="4">
    <source>
        <dbReference type="Proteomes" id="UP000677918"/>
    </source>
</evidence>
<dbReference type="EMBL" id="BOVK01000006">
    <property type="protein sequence ID" value="GIQ67618.1"/>
    <property type="molecule type" value="Genomic_DNA"/>
</dbReference>
<name>A0A8J4GYM4_9BACL</name>
<dbReference type="InterPro" id="IPR012854">
    <property type="entry name" value="Cu_amine_oxidase-like_N"/>
</dbReference>
<gene>
    <name evidence="3" type="ORF">XYCOK13_04420</name>
</gene>
<dbReference type="SUPFAM" id="SSF53187">
    <property type="entry name" value="Zn-dependent exopeptidases"/>
    <property type="match status" value="1"/>
</dbReference>
<evidence type="ECO:0000259" key="2">
    <source>
        <dbReference type="SMART" id="SM00646"/>
    </source>
</evidence>
<feature type="domain" description="MurNAc-LAA" evidence="2">
    <location>
        <begin position="367"/>
        <end position="474"/>
    </location>
</feature>
<dbReference type="GO" id="GO:0030288">
    <property type="term" value="C:outer membrane-bounded periplasmic space"/>
    <property type="evidence" value="ECO:0007669"/>
    <property type="project" value="TreeGrafter"/>
</dbReference>
<sequence length="480" mass="52903">MLIIPPERTREVSGLRKFPLIWFILAALVCVFPTTASASNSDLTLYVDGEKQELLHPLLFEGQHVYIAVDAAAKQFSLKGESQTAAELTISGTTYRFQEDERTAAHGQSQSEMKAPALVRENTFYVPLSFVADKLSMRLSWDAWTRSASLYKKSNPVSTPAEKPSAPAIVQDSKVIGAGNKPSVPGELSRLKAVKLEGGRLSVQTSSPVDVQPLYLSDPAGSIPDRLVLDVPYAVLEEQIGSEGTGSIDHPLVSQVRYAQFSHDPSIVRIVLDLKQPVAFQVETGAENGFAVSLQNNEGAGNAVYRVVIDAGHGGKDPGATGLSKREEKEFNLNVAKKVQAVLANYPQVSVRMTRDDDTFISLDDRVKLANEWPADVFVSIHANTFERPISGTETYFWNDNSKTFADLIHKRLIETSGFEDRGVRKTAFKVIRETEMPAVLLEIGYLTNAEQEKILLDNSFQDKIALTIANSILEYFNQR</sequence>
<dbReference type="InterPro" id="IPR036582">
    <property type="entry name" value="Mao_N_sf"/>
</dbReference>
<dbReference type="SMART" id="SM00646">
    <property type="entry name" value="Ami_3"/>
    <property type="match status" value="1"/>
</dbReference>
<evidence type="ECO:0000313" key="3">
    <source>
        <dbReference type="EMBL" id="GIQ67618.1"/>
    </source>
</evidence>
<dbReference type="Pfam" id="PF01520">
    <property type="entry name" value="Amidase_3"/>
    <property type="match status" value="1"/>
</dbReference>
<organism evidence="3 4">
    <name type="scientific">Xylanibacillus composti</name>
    <dbReference type="NCBI Taxonomy" id="1572762"/>
    <lineage>
        <taxon>Bacteria</taxon>
        <taxon>Bacillati</taxon>
        <taxon>Bacillota</taxon>
        <taxon>Bacilli</taxon>
        <taxon>Bacillales</taxon>
        <taxon>Paenibacillaceae</taxon>
        <taxon>Xylanibacillus</taxon>
    </lineage>
</organism>
<keyword evidence="4" id="KW-1185">Reference proteome</keyword>
<dbReference type="Gene3D" id="3.40.630.40">
    <property type="entry name" value="Zn-dependent exopeptidases"/>
    <property type="match status" value="1"/>
</dbReference>
<dbReference type="Pfam" id="PF07833">
    <property type="entry name" value="Cu_amine_oxidN1"/>
    <property type="match status" value="1"/>
</dbReference>
<keyword evidence="1" id="KW-0378">Hydrolase</keyword>
<dbReference type="Proteomes" id="UP000677918">
    <property type="component" value="Unassembled WGS sequence"/>
</dbReference>
<dbReference type="CDD" id="cd02696">
    <property type="entry name" value="MurNAc-LAA"/>
    <property type="match status" value="1"/>
</dbReference>
<dbReference type="GO" id="GO:0009253">
    <property type="term" value="P:peptidoglycan catabolic process"/>
    <property type="evidence" value="ECO:0007669"/>
    <property type="project" value="InterPro"/>
</dbReference>
<dbReference type="InterPro" id="IPR021731">
    <property type="entry name" value="AMIN_dom"/>
</dbReference>
<dbReference type="SUPFAM" id="SSF55383">
    <property type="entry name" value="Copper amine oxidase, domain N"/>
    <property type="match status" value="1"/>
</dbReference>
<dbReference type="Gene3D" id="2.60.40.3500">
    <property type="match status" value="1"/>
</dbReference>
<proteinExistence type="predicted"/>